<reference evidence="2" key="1">
    <citation type="journal article" date="2014" name="Int. J. Syst. Evol. Microbiol.">
        <title>Complete genome sequence of Corynebacterium casei LMG S-19264T (=DSM 44701T), isolated from a smear-ripened cheese.</title>
        <authorList>
            <consortium name="US DOE Joint Genome Institute (JGI-PGF)"/>
            <person name="Walter F."/>
            <person name="Albersmeier A."/>
            <person name="Kalinowski J."/>
            <person name="Ruckert C."/>
        </authorList>
    </citation>
    <scope>NUCLEOTIDE SEQUENCE</scope>
    <source>
        <strain evidence="2">CGMCC 1.14988</strain>
    </source>
</reference>
<gene>
    <name evidence="2" type="ORF">GCM10011354_17300</name>
</gene>
<dbReference type="PANTHER" id="PTHR43685">
    <property type="entry name" value="GLYCOSYLTRANSFERASE"/>
    <property type="match status" value="1"/>
</dbReference>
<dbReference type="EMBL" id="BMHA01000005">
    <property type="protein sequence ID" value="GGI06077.1"/>
    <property type="molecule type" value="Genomic_DNA"/>
</dbReference>
<sequence>MSTPLLSIVVPTRDRHELLRAAVDSALAQTLRDEVEVVVVDDGSRTPVDLPHDPRLRIVRHERSTGGAAARNAGTTAATGRLVAYLDDDDELVPHFAEVSLAGLEASRLPPPVGVLSTLEAVDPQGRLLERKRPQASPRGSWYGLEDRLAGRSFHAKQTLVVERRVLLDLGGWDERFRSRVHTELFLRLNRVCSLDAIDEPTYRLLVHPGPRVSSDPELRQRSFTQLFDVHAEAFAARPRGAARFLLDHAEQSWRDGQRTAAARAVTQALRRAPGFAAWELGGRARHRLRERVAQR</sequence>
<keyword evidence="3" id="KW-1185">Reference proteome</keyword>
<dbReference type="InterPro" id="IPR050834">
    <property type="entry name" value="Glycosyltransf_2"/>
</dbReference>
<protein>
    <recommendedName>
        <fullName evidence="1">Glycosyltransferase 2-like domain-containing protein</fullName>
    </recommendedName>
</protein>
<comment type="caution">
    <text evidence="2">The sequence shown here is derived from an EMBL/GenBank/DDBJ whole genome shotgun (WGS) entry which is preliminary data.</text>
</comment>
<evidence type="ECO:0000313" key="3">
    <source>
        <dbReference type="Proteomes" id="UP000650511"/>
    </source>
</evidence>
<dbReference type="AlphaFoldDB" id="A0A8J3AA32"/>
<organism evidence="2 3">
    <name type="scientific">Egicoccus halophilus</name>
    <dbReference type="NCBI Taxonomy" id="1670830"/>
    <lineage>
        <taxon>Bacteria</taxon>
        <taxon>Bacillati</taxon>
        <taxon>Actinomycetota</taxon>
        <taxon>Nitriliruptoria</taxon>
        <taxon>Egicoccales</taxon>
        <taxon>Egicoccaceae</taxon>
        <taxon>Egicoccus</taxon>
    </lineage>
</organism>
<dbReference type="SUPFAM" id="SSF53448">
    <property type="entry name" value="Nucleotide-diphospho-sugar transferases"/>
    <property type="match status" value="1"/>
</dbReference>
<proteinExistence type="predicted"/>
<reference evidence="2" key="2">
    <citation type="submission" date="2020-09" db="EMBL/GenBank/DDBJ databases">
        <authorList>
            <person name="Sun Q."/>
            <person name="Zhou Y."/>
        </authorList>
    </citation>
    <scope>NUCLEOTIDE SEQUENCE</scope>
    <source>
        <strain evidence="2">CGMCC 1.14988</strain>
    </source>
</reference>
<dbReference type="OrthoDB" id="153025at2"/>
<dbReference type="CDD" id="cd00761">
    <property type="entry name" value="Glyco_tranf_GTA_type"/>
    <property type="match status" value="1"/>
</dbReference>
<name>A0A8J3AA32_9ACTN</name>
<dbReference type="RefSeq" id="WP_130648673.1">
    <property type="nucleotide sequence ID" value="NZ_BMHA01000005.1"/>
</dbReference>
<dbReference type="InterPro" id="IPR029044">
    <property type="entry name" value="Nucleotide-diphossugar_trans"/>
</dbReference>
<feature type="domain" description="Glycosyltransferase 2-like" evidence="1">
    <location>
        <begin position="7"/>
        <end position="102"/>
    </location>
</feature>
<dbReference type="InterPro" id="IPR001173">
    <property type="entry name" value="Glyco_trans_2-like"/>
</dbReference>
<accession>A0A8J3AA32</accession>
<dbReference type="Proteomes" id="UP000650511">
    <property type="component" value="Unassembled WGS sequence"/>
</dbReference>
<dbReference type="Gene3D" id="3.90.550.10">
    <property type="entry name" value="Spore Coat Polysaccharide Biosynthesis Protein SpsA, Chain A"/>
    <property type="match status" value="1"/>
</dbReference>
<evidence type="ECO:0000259" key="1">
    <source>
        <dbReference type="Pfam" id="PF00535"/>
    </source>
</evidence>
<dbReference type="Pfam" id="PF00535">
    <property type="entry name" value="Glycos_transf_2"/>
    <property type="match status" value="1"/>
</dbReference>
<evidence type="ECO:0000313" key="2">
    <source>
        <dbReference type="EMBL" id="GGI06077.1"/>
    </source>
</evidence>
<dbReference type="PANTHER" id="PTHR43685:SF2">
    <property type="entry name" value="GLYCOSYLTRANSFERASE 2-LIKE DOMAIN-CONTAINING PROTEIN"/>
    <property type="match status" value="1"/>
</dbReference>